<keyword evidence="1" id="KW-0472">Membrane</keyword>
<gene>
    <name evidence="2" type="ORF">U0042_14725</name>
</gene>
<sequence>MKLHLSNADVVAVIALALIGALVLAIRFRPSTWKGILAEAVAANVVAVGTVVALEMLLA</sequence>
<dbReference type="Proteomes" id="UP001325479">
    <property type="component" value="Chromosome"/>
</dbReference>
<protein>
    <submittedName>
        <fullName evidence="2">Uncharacterized protein</fullName>
    </submittedName>
</protein>
<organism evidence="2 3">
    <name type="scientific">Paraburkholderia kururiensis</name>
    <dbReference type="NCBI Taxonomy" id="984307"/>
    <lineage>
        <taxon>Bacteria</taxon>
        <taxon>Pseudomonadati</taxon>
        <taxon>Pseudomonadota</taxon>
        <taxon>Betaproteobacteria</taxon>
        <taxon>Burkholderiales</taxon>
        <taxon>Burkholderiaceae</taxon>
        <taxon>Paraburkholderia</taxon>
    </lineage>
</organism>
<keyword evidence="1" id="KW-0812">Transmembrane</keyword>
<dbReference type="EMBL" id="CP139965">
    <property type="protein sequence ID" value="WQD80825.1"/>
    <property type="molecule type" value="Genomic_DNA"/>
</dbReference>
<evidence type="ECO:0000313" key="3">
    <source>
        <dbReference type="Proteomes" id="UP001325479"/>
    </source>
</evidence>
<name>A0ABZ0WTV1_9BURK</name>
<keyword evidence="3" id="KW-1185">Reference proteome</keyword>
<feature type="transmembrane region" description="Helical" evidence="1">
    <location>
        <begin position="35"/>
        <end position="58"/>
    </location>
</feature>
<evidence type="ECO:0000313" key="2">
    <source>
        <dbReference type="EMBL" id="WQD80825.1"/>
    </source>
</evidence>
<accession>A0ABZ0WTV1</accession>
<keyword evidence="1" id="KW-1133">Transmembrane helix</keyword>
<dbReference type="RefSeq" id="WP_114810157.1">
    <property type="nucleotide sequence ID" value="NZ_CP139965.1"/>
</dbReference>
<evidence type="ECO:0000256" key="1">
    <source>
        <dbReference type="SAM" id="Phobius"/>
    </source>
</evidence>
<proteinExistence type="predicted"/>
<reference evidence="2 3" key="1">
    <citation type="submission" date="2023-12" db="EMBL/GenBank/DDBJ databases">
        <title>Genome sequencing and assembly of bacterial species from a model synthetic community.</title>
        <authorList>
            <person name="Hogle S.L."/>
        </authorList>
    </citation>
    <scope>NUCLEOTIDE SEQUENCE [LARGE SCALE GENOMIC DNA]</scope>
    <source>
        <strain evidence="2 3">HAMBI 2494</strain>
    </source>
</reference>